<comment type="subcellular location">
    <subcellularLocation>
        <location evidence="1">Cell envelope</location>
    </subcellularLocation>
</comment>
<dbReference type="PANTHER" id="PTHR30532">
    <property type="entry name" value="IRON III DICITRATE-BINDING PERIPLASMIC PROTEIN"/>
    <property type="match status" value="1"/>
</dbReference>
<evidence type="ECO:0000256" key="5">
    <source>
        <dbReference type="SAM" id="SignalP"/>
    </source>
</evidence>
<dbReference type="PROSITE" id="PS50983">
    <property type="entry name" value="FE_B12_PBP"/>
    <property type="match status" value="1"/>
</dbReference>
<keyword evidence="8" id="KW-1185">Reference proteome</keyword>
<organism evidence="7 8">
    <name type="scientific">Nostoc favosum CHAB5714</name>
    <dbReference type="NCBI Taxonomy" id="2780399"/>
    <lineage>
        <taxon>Bacteria</taxon>
        <taxon>Bacillati</taxon>
        <taxon>Cyanobacteriota</taxon>
        <taxon>Cyanophyceae</taxon>
        <taxon>Nostocales</taxon>
        <taxon>Nostocaceae</taxon>
        <taxon>Nostoc</taxon>
        <taxon>Nostoc favosum</taxon>
    </lineage>
</organism>
<proteinExistence type="inferred from homology"/>
<dbReference type="InterPro" id="IPR002491">
    <property type="entry name" value="ABC_transptr_periplasmic_BD"/>
</dbReference>
<keyword evidence="4 5" id="KW-0732">Signal</keyword>
<dbReference type="Pfam" id="PF01497">
    <property type="entry name" value="Peripla_BP_2"/>
    <property type="match status" value="1"/>
</dbReference>
<keyword evidence="3" id="KW-0813">Transport</keyword>
<feature type="signal peptide" evidence="5">
    <location>
        <begin position="1"/>
        <end position="20"/>
    </location>
</feature>
<evidence type="ECO:0000259" key="6">
    <source>
        <dbReference type="PROSITE" id="PS50983"/>
    </source>
</evidence>
<dbReference type="Proteomes" id="UP001199525">
    <property type="component" value="Unassembled WGS sequence"/>
</dbReference>
<evidence type="ECO:0000256" key="1">
    <source>
        <dbReference type="ARBA" id="ARBA00004196"/>
    </source>
</evidence>
<reference evidence="7 8" key="1">
    <citation type="journal article" date="2021" name="Microorganisms">
        <title>Genome Evolution of Filamentous Cyanobacterium Nostoc Species: From Facultative Symbiosis to Free Living.</title>
        <authorList>
            <person name="Huo D."/>
            <person name="Li H."/>
            <person name="Cai F."/>
            <person name="Guo X."/>
            <person name="Qiao Z."/>
            <person name="Wang W."/>
            <person name="Yu G."/>
            <person name="Li R."/>
        </authorList>
    </citation>
    <scope>NUCLEOTIDE SEQUENCE [LARGE SCALE GENOMIC DNA]</scope>
    <source>
        <strain evidence="7 8">CHAB 5714</strain>
    </source>
</reference>
<protein>
    <submittedName>
        <fullName evidence="7">Iron-siderophore ABC transporter substrate-binding protein</fullName>
    </submittedName>
</protein>
<evidence type="ECO:0000256" key="2">
    <source>
        <dbReference type="ARBA" id="ARBA00008814"/>
    </source>
</evidence>
<gene>
    <name evidence="7" type="ORF">LC586_38610</name>
</gene>
<sequence>MNVKKSLMSYVVMKPLLLMALSVLLVTACNSSKMQLSNISTEHAANISIPCRVVQNSMGEACVPNDPKRVIVISHRGLLSHALTLGVKPIGSNANTLEDLKKIYLREQSFLGGKIEGIQQVGLPDNPNLEKISLLKPDLILAWAYLKSVYPLLSQIAPTVLIPFDMPDWKDEFNLVAEILGKEAEAQQAWEQYYQRIEELKAALGNRYENRTVSVASTAPSNNYVLVKNSFAGSILNDVGLQRPAVQDVIKPSGGIYNISEERLDILDGDFLFLLYTYDFGEMETYERLKQKPIWKQLKAVKNNQVFLVDFWAWTWNNPSAASAVIDDLYKYLVNTP</sequence>
<name>A0ABS8IMC8_9NOSO</name>
<feature type="chain" id="PRO_5047055028" evidence="5">
    <location>
        <begin position="21"/>
        <end position="337"/>
    </location>
</feature>
<evidence type="ECO:0000256" key="3">
    <source>
        <dbReference type="ARBA" id="ARBA00022448"/>
    </source>
</evidence>
<evidence type="ECO:0000313" key="7">
    <source>
        <dbReference type="EMBL" id="MCC5604891.1"/>
    </source>
</evidence>
<evidence type="ECO:0000313" key="8">
    <source>
        <dbReference type="Proteomes" id="UP001199525"/>
    </source>
</evidence>
<dbReference type="InterPro" id="IPR051313">
    <property type="entry name" value="Bact_iron-sidero_bind"/>
</dbReference>
<dbReference type="SUPFAM" id="SSF53807">
    <property type="entry name" value="Helical backbone' metal receptor"/>
    <property type="match status" value="1"/>
</dbReference>
<comment type="similarity">
    <text evidence="2">Belongs to the bacterial solute-binding protein 8 family.</text>
</comment>
<accession>A0ABS8IMC8</accession>
<dbReference type="Gene3D" id="3.40.50.1980">
    <property type="entry name" value="Nitrogenase molybdenum iron protein domain"/>
    <property type="match status" value="2"/>
</dbReference>
<dbReference type="PROSITE" id="PS51257">
    <property type="entry name" value="PROKAR_LIPOPROTEIN"/>
    <property type="match status" value="1"/>
</dbReference>
<dbReference type="EMBL" id="JAIVFQ010000168">
    <property type="protein sequence ID" value="MCC5604891.1"/>
    <property type="molecule type" value="Genomic_DNA"/>
</dbReference>
<dbReference type="RefSeq" id="WP_229491055.1">
    <property type="nucleotide sequence ID" value="NZ_JAIVFQ010000168.1"/>
</dbReference>
<dbReference type="PANTHER" id="PTHR30532:SF25">
    <property type="entry name" value="IRON(III) DICITRATE-BINDING PERIPLASMIC PROTEIN"/>
    <property type="match status" value="1"/>
</dbReference>
<comment type="caution">
    <text evidence="7">The sequence shown here is derived from an EMBL/GenBank/DDBJ whole genome shotgun (WGS) entry which is preliminary data.</text>
</comment>
<evidence type="ECO:0000256" key="4">
    <source>
        <dbReference type="ARBA" id="ARBA00022729"/>
    </source>
</evidence>
<feature type="domain" description="Fe/B12 periplasmic-binding" evidence="6">
    <location>
        <begin position="70"/>
        <end position="337"/>
    </location>
</feature>
<dbReference type="CDD" id="cd01146">
    <property type="entry name" value="FhuD"/>
    <property type="match status" value="1"/>
</dbReference>